<dbReference type="OrthoDB" id="308882at2"/>
<organism evidence="1 2">
    <name type="scientific">Brachyspira hyodysenteriae ATCC 27164</name>
    <dbReference type="NCBI Taxonomy" id="1266923"/>
    <lineage>
        <taxon>Bacteria</taxon>
        <taxon>Pseudomonadati</taxon>
        <taxon>Spirochaetota</taxon>
        <taxon>Spirochaetia</taxon>
        <taxon>Brachyspirales</taxon>
        <taxon>Brachyspiraceae</taxon>
        <taxon>Brachyspira</taxon>
    </lineage>
</organism>
<gene>
    <name evidence="1" type="ORF">BHYOB78_12215</name>
</gene>
<evidence type="ECO:0000313" key="2">
    <source>
        <dbReference type="Proteomes" id="UP000092328"/>
    </source>
</evidence>
<protein>
    <submittedName>
        <fullName evidence="1">Uncharacterized protein</fullName>
    </submittedName>
</protein>
<accession>A0A3B6VUE5</accession>
<dbReference type="EMBL" id="CP015910">
    <property type="protein sequence ID" value="ANN64598.1"/>
    <property type="molecule type" value="Genomic_DNA"/>
</dbReference>
<sequence length="120" mass="13912">MIILTAFQRLLKAVRVSQFSFKIKNDIIKNLVCVNRILDLKQNQILKISKIINKKFGYSFYNKKQSLFYLLAFLLKNIKNKCSRNLYFAKSSASLFDVIIFVTAEGGIFFKNIVMGRSSK</sequence>
<keyword evidence="2" id="KW-1185">Reference proteome</keyword>
<evidence type="ECO:0000313" key="1">
    <source>
        <dbReference type="EMBL" id="ANN64598.1"/>
    </source>
</evidence>
<dbReference type="Proteomes" id="UP000092328">
    <property type="component" value="Chromosome"/>
</dbReference>
<proteinExistence type="predicted"/>
<dbReference type="KEGG" id="bhd:BHYOB78_12215"/>
<name>A0A3B6VUE5_BRAHO</name>
<dbReference type="AlphaFoldDB" id="A0A3B6VUE5"/>
<reference evidence="2" key="1">
    <citation type="journal article" date="2016" name="Genome Announc.">
        <title>Complete Genome Sequence of Brachyspira hyodysenteriae Type Strain B78 (ATCC 27164).</title>
        <authorList>
            <person name="Mirajkar N.S."/>
            <person name="Johnson T.J."/>
            <person name="Gebhart C.J."/>
        </authorList>
    </citation>
    <scope>NUCLEOTIDE SEQUENCE [LARGE SCALE GENOMIC DNA]</scope>
    <source>
        <strain evidence="2">B78</strain>
    </source>
</reference>
<reference evidence="2" key="2">
    <citation type="journal article" date="2017" name="Genome Announc.">
        <title>Correction for Mirajkar et al., Complete Genome Sequence of Brachyspira hyodysenteriae Type Strain B78 (ATCC 27164).</title>
        <authorList>
            <person name="Mirajkar N.S."/>
            <person name="Johnson T.J."/>
            <person name="Gebhart C.J."/>
        </authorList>
    </citation>
    <scope>NUCLEOTIDE SEQUENCE [LARGE SCALE GENOMIC DNA]</scope>
    <source>
        <strain evidence="2">B78</strain>
    </source>
</reference>